<dbReference type="EMBL" id="BMFR01000008">
    <property type="protein sequence ID" value="GGG76604.1"/>
    <property type="molecule type" value="Genomic_DNA"/>
</dbReference>
<dbReference type="RefSeq" id="WP_188455448.1">
    <property type="nucleotide sequence ID" value="NZ_BMFR01000008.1"/>
</dbReference>
<sequence length="68" mass="7920">MKERFETIDQLKNKYPVDGLCSILEVSVQSFNLYRKSIIQPEDFIEEKAGIYGVYRIASELRKEYGIG</sequence>
<keyword evidence="2" id="KW-1185">Reference proteome</keyword>
<evidence type="ECO:0000313" key="2">
    <source>
        <dbReference type="Proteomes" id="UP000622860"/>
    </source>
</evidence>
<gene>
    <name evidence="1" type="ORF">GCM10011398_21990</name>
</gene>
<organism evidence="1 2">
    <name type="scientific">Virgibacillus oceani</name>
    <dbReference type="NCBI Taxonomy" id="1479511"/>
    <lineage>
        <taxon>Bacteria</taxon>
        <taxon>Bacillati</taxon>
        <taxon>Bacillota</taxon>
        <taxon>Bacilli</taxon>
        <taxon>Bacillales</taxon>
        <taxon>Bacillaceae</taxon>
        <taxon>Virgibacillus</taxon>
    </lineage>
</organism>
<name>A0A917HEK7_9BACI</name>
<reference evidence="1" key="2">
    <citation type="submission" date="2020-09" db="EMBL/GenBank/DDBJ databases">
        <authorList>
            <person name="Sun Q."/>
            <person name="Zhou Y."/>
        </authorList>
    </citation>
    <scope>NUCLEOTIDE SEQUENCE</scope>
    <source>
        <strain evidence="1">CGMCC 1.12754</strain>
    </source>
</reference>
<reference evidence="1" key="1">
    <citation type="journal article" date="2014" name="Int. J. Syst. Evol. Microbiol.">
        <title>Complete genome sequence of Corynebacterium casei LMG S-19264T (=DSM 44701T), isolated from a smear-ripened cheese.</title>
        <authorList>
            <consortium name="US DOE Joint Genome Institute (JGI-PGF)"/>
            <person name="Walter F."/>
            <person name="Albersmeier A."/>
            <person name="Kalinowski J."/>
            <person name="Ruckert C."/>
        </authorList>
    </citation>
    <scope>NUCLEOTIDE SEQUENCE</scope>
    <source>
        <strain evidence="1">CGMCC 1.12754</strain>
    </source>
</reference>
<evidence type="ECO:0000313" key="1">
    <source>
        <dbReference type="EMBL" id="GGG76604.1"/>
    </source>
</evidence>
<comment type="caution">
    <text evidence="1">The sequence shown here is derived from an EMBL/GenBank/DDBJ whole genome shotgun (WGS) entry which is preliminary data.</text>
</comment>
<protein>
    <submittedName>
        <fullName evidence="1">Uncharacterized protein</fullName>
    </submittedName>
</protein>
<proteinExistence type="predicted"/>
<dbReference type="Proteomes" id="UP000622860">
    <property type="component" value="Unassembled WGS sequence"/>
</dbReference>
<dbReference type="AlphaFoldDB" id="A0A917HEK7"/>
<accession>A0A917HEK7</accession>